<sequence>MFGQLFRPAQETGIKRAESMVSHQQTPIQHSPELNMSNGNCLDGSIGAEFSRLTEHLVFAFLGGYVSMDNLPCLGDLVNGIDEFQRTTSISINFYQEYSQIQSLDLNGNLHQLSAISMDLNFISRIMDDLCEGVKTSECYQKPVGNVSTLLDTLDASSTACSPPDHTSQRTDEIELFPEKSINAHFICNKSIIGILNLDCPTTNLPFQQCDFTENFVMSTIAFGLPTGSLDFNSVSATPVINLAFKLKEIDENQKAEIQEYDLHKHALASGNLESQFHRHHKNLNDFPGSNLCSTNALTKSEPIYDENTFAIPNPGTLMDYLYGDLEIPQFLDTKSSSMQSEDLCCIIGNNGEGSTFSVADPSQLMNFLYGDLESPVFLSSESIEQVVHSVSNYAGRYSNRSSEGKLITLSSDHTIEESHQCSPIMSRVIRQTISGMMTESLCDSNGFTNGVYVKRGRILSSSQFENESSGISDSKLSYHQDDFNVVANYSDKSTSKVHNASVTEAIRRLHENPTDLASNTNLSLYKNEDDEENIKTDSFPCFSNTSLMDKNSTRNSYENPEIYVPSPCCDHSNFNSFA</sequence>
<evidence type="ECO:0000313" key="2">
    <source>
        <dbReference type="Proteomes" id="UP000008068"/>
    </source>
</evidence>
<dbReference type="EMBL" id="GL379915">
    <property type="protein sequence ID" value="EGT34624.1"/>
    <property type="molecule type" value="Genomic_DNA"/>
</dbReference>
<keyword evidence="2" id="KW-1185">Reference proteome</keyword>
<evidence type="ECO:0000313" key="1">
    <source>
        <dbReference type="EMBL" id="EGT34624.1"/>
    </source>
</evidence>
<dbReference type="AlphaFoldDB" id="G0NNM2"/>
<dbReference type="InParanoid" id="G0NNM2"/>
<name>G0NNM2_CAEBE</name>
<reference evidence="2" key="1">
    <citation type="submission" date="2011-07" db="EMBL/GenBank/DDBJ databases">
        <authorList>
            <consortium name="Caenorhabditis brenneri Sequencing and Analysis Consortium"/>
            <person name="Wilson R.K."/>
        </authorList>
    </citation>
    <scope>NUCLEOTIDE SEQUENCE [LARGE SCALE GENOMIC DNA]</scope>
    <source>
        <strain evidence="2">PB2801</strain>
    </source>
</reference>
<organism evidence="2">
    <name type="scientific">Caenorhabditis brenneri</name>
    <name type="common">Nematode worm</name>
    <dbReference type="NCBI Taxonomy" id="135651"/>
    <lineage>
        <taxon>Eukaryota</taxon>
        <taxon>Metazoa</taxon>
        <taxon>Ecdysozoa</taxon>
        <taxon>Nematoda</taxon>
        <taxon>Chromadorea</taxon>
        <taxon>Rhabditida</taxon>
        <taxon>Rhabditina</taxon>
        <taxon>Rhabditomorpha</taxon>
        <taxon>Rhabditoidea</taxon>
        <taxon>Rhabditidae</taxon>
        <taxon>Peloderinae</taxon>
        <taxon>Caenorhabditis</taxon>
    </lineage>
</organism>
<proteinExistence type="predicted"/>
<gene>
    <name evidence="1" type="ORF">CAEBREN_15436</name>
</gene>
<protein>
    <submittedName>
        <fullName evidence="1">Uncharacterized protein</fullName>
    </submittedName>
</protein>
<accession>G0NNM2</accession>
<dbReference type="Proteomes" id="UP000008068">
    <property type="component" value="Unassembled WGS sequence"/>
</dbReference>
<dbReference type="HOGENOM" id="CLU_471114_0_0_1"/>